<organism evidence="2 3">
    <name type="scientific">Enteractinococcus coprophilus</name>
    <dbReference type="NCBI Taxonomy" id="1027633"/>
    <lineage>
        <taxon>Bacteria</taxon>
        <taxon>Bacillati</taxon>
        <taxon>Actinomycetota</taxon>
        <taxon>Actinomycetes</taxon>
        <taxon>Micrococcales</taxon>
        <taxon>Micrococcaceae</taxon>
    </lineage>
</organism>
<protein>
    <submittedName>
        <fullName evidence="2">Short subunit dehydrogenase</fullName>
    </submittedName>
</protein>
<gene>
    <name evidence="2" type="ORF">FB556_0133</name>
</gene>
<dbReference type="InterPro" id="IPR002347">
    <property type="entry name" value="SDR_fam"/>
</dbReference>
<sequence>MVAAEPTIFLTGATSGLGRAVAATLATRKSRLILHGRDAQRLQQLRAELSNATAVIDVVQADLADLSQVVQLADDVAELTEHLEVVVHNAGVGKGATDTRQLSVDGYELRLAVNHLAPFALTNYLLPLLEAGAPSRIVNVASGAQEPVDFEDPQLAQHYSGNRAYAQSKFAMVATGFKLARTLAPKTVTVNSLHPATLMPTRMVHEGYGRTVDDLQTGVDAVLQLIESPKLDGVSGQYFSIQQPARAHPQTYDLQVQERLWELSEALTGVRY</sequence>
<dbReference type="EMBL" id="VFOU01000001">
    <property type="protein sequence ID" value="TQL73691.1"/>
    <property type="molecule type" value="Genomic_DNA"/>
</dbReference>
<proteinExistence type="predicted"/>
<evidence type="ECO:0000313" key="2">
    <source>
        <dbReference type="EMBL" id="TQL73691.1"/>
    </source>
</evidence>
<dbReference type="RefSeq" id="WP_141863810.1">
    <property type="nucleotide sequence ID" value="NZ_BAABAN010000017.1"/>
</dbReference>
<dbReference type="PANTHER" id="PTHR43157">
    <property type="entry name" value="PHOSPHATIDYLINOSITOL-GLYCAN BIOSYNTHESIS CLASS F PROTEIN-RELATED"/>
    <property type="match status" value="1"/>
</dbReference>
<dbReference type="InterPro" id="IPR036291">
    <property type="entry name" value="NAD(P)-bd_dom_sf"/>
</dbReference>
<dbReference type="Pfam" id="PF00106">
    <property type="entry name" value="adh_short"/>
    <property type="match status" value="1"/>
</dbReference>
<reference evidence="2 3" key="1">
    <citation type="submission" date="2019-06" db="EMBL/GenBank/DDBJ databases">
        <title>Sequencing the genomes of 1000 actinobacteria strains.</title>
        <authorList>
            <person name="Klenk H.-P."/>
        </authorList>
    </citation>
    <scope>NUCLEOTIDE SEQUENCE [LARGE SCALE GENOMIC DNA]</scope>
    <source>
        <strain evidence="2 3">DSM 24083</strain>
    </source>
</reference>
<evidence type="ECO:0000256" key="1">
    <source>
        <dbReference type="ARBA" id="ARBA00023002"/>
    </source>
</evidence>
<dbReference type="PANTHER" id="PTHR43157:SF31">
    <property type="entry name" value="PHOSPHATIDYLINOSITOL-GLYCAN BIOSYNTHESIS CLASS F PROTEIN"/>
    <property type="match status" value="1"/>
</dbReference>
<dbReference type="OrthoDB" id="3237043at2"/>
<dbReference type="Proteomes" id="UP000319746">
    <property type="component" value="Unassembled WGS sequence"/>
</dbReference>
<dbReference type="PRINTS" id="PR00081">
    <property type="entry name" value="GDHRDH"/>
</dbReference>
<name>A0A543AMA4_9MICC</name>
<comment type="caution">
    <text evidence="2">The sequence shown here is derived from an EMBL/GenBank/DDBJ whole genome shotgun (WGS) entry which is preliminary data.</text>
</comment>
<evidence type="ECO:0000313" key="3">
    <source>
        <dbReference type="Proteomes" id="UP000319746"/>
    </source>
</evidence>
<keyword evidence="1" id="KW-0560">Oxidoreductase</keyword>
<dbReference type="AlphaFoldDB" id="A0A543AMA4"/>
<dbReference type="GO" id="GO:0016491">
    <property type="term" value="F:oxidoreductase activity"/>
    <property type="evidence" value="ECO:0007669"/>
    <property type="project" value="UniProtKB-KW"/>
</dbReference>
<dbReference type="Gene3D" id="3.40.50.720">
    <property type="entry name" value="NAD(P)-binding Rossmann-like Domain"/>
    <property type="match status" value="1"/>
</dbReference>
<keyword evidence="3" id="KW-1185">Reference proteome</keyword>
<dbReference type="SUPFAM" id="SSF51735">
    <property type="entry name" value="NAD(P)-binding Rossmann-fold domains"/>
    <property type="match status" value="1"/>
</dbReference>
<accession>A0A543AMA4</accession>